<dbReference type="PANTHER" id="PTHR30337:SF0">
    <property type="entry name" value="NUCLEASE SBCCD SUBUNIT D"/>
    <property type="match status" value="1"/>
</dbReference>
<evidence type="ECO:0000256" key="4">
    <source>
        <dbReference type="ARBA" id="ARBA00022801"/>
    </source>
</evidence>
<evidence type="ECO:0000256" key="2">
    <source>
        <dbReference type="ARBA" id="ARBA00013365"/>
    </source>
</evidence>
<sequence>MKFLHTSDWQAGETFQFLGERSVYLKDARFQVVERIAQLAAEERVDFIIVAGDVFEFSRPDRVSLQRLARAMSLYEGPWLLLPGNHDPATPNGLWDQLSDDAVFTSEVLFMTTDVPILLDRCTAAILPAPLQARYAGRDLTEGFDEIETPPGYYRIGVAHGAVTGILPEAAEANNPIAADRAERGRLDYLALGDWHGFYRVNERTYYSGTPETDRFRANDSGSVAFVTIAQPGALPVIEQLPTGHFAWHEHTWVLGSQLDLDGVAHELEVYGPADVVKITIQGYVDLEGLGMLNALEEELRARVLVLDWDIHEVEVIPADGELASLSLQGVNGLVLERLMERRGDLDAGVFRRAVVELLSLGREG</sequence>
<dbReference type="PANTHER" id="PTHR30337">
    <property type="entry name" value="COMPONENT OF ATP-DEPENDENT DSDNA EXONUCLEASE"/>
    <property type="match status" value="1"/>
</dbReference>
<dbReference type="Proteomes" id="UP001560267">
    <property type="component" value="Unassembled WGS sequence"/>
</dbReference>
<comment type="caution">
    <text evidence="7">The sequence shown here is derived from an EMBL/GenBank/DDBJ whole genome shotgun (WGS) entry which is preliminary data.</text>
</comment>
<dbReference type="RefSeq" id="WP_298385534.1">
    <property type="nucleotide sequence ID" value="NZ_JBFSHR010000055.1"/>
</dbReference>
<dbReference type="Gene3D" id="3.60.21.10">
    <property type="match status" value="1"/>
</dbReference>
<evidence type="ECO:0000313" key="7">
    <source>
        <dbReference type="EMBL" id="MEX6430477.1"/>
    </source>
</evidence>
<keyword evidence="5 7" id="KW-0269">Exonuclease</keyword>
<evidence type="ECO:0000256" key="1">
    <source>
        <dbReference type="ARBA" id="ARBA00010555"/>
    </source>
</evidence>
<dbReference type="SUPFAM" id="SSF56300">
    <property type="entry name" value="Metallo-dependent phosphatases"/>
    <property type="match status" value="1"/>
</dbReference>
<feature type="domain" description="Calcineurin-like phosphoesterase" evidence="6">
    <location>
        <begin position="1"/>
        <end position="98"/>
    </location>
</feature>
<name>A0ABV3Y4I3_9ACTN</name>
<dbReference type="InterPro" id="IPR014577">
    <property type="entry name" value="UCP033093_metalloPase"/>
</dbReference>
<gene>
    <name evidence="7" type="ORF">AB6A68_11635</name>
</gene>
<evidence type="ECO:0000256" key="5">
    <source>
        <dbReference type="ARBA" id="ARBA00022839"/>
    </source>
</evidence>
<accession>A0ABV3Y4I3</accession>
<reference evidence="7 8" key="1">
    <citation type="submission" date="2024-07" db="EMBL/GenBank/DDBJ databases">
        <title>Draft Genome Sequence of Ferrimicrobium acidiphilum Strain YE2023, Isolated from a Pulp of Bioleach Reactor.</title>
        <authorList>
            <person name="Elkina Y.A."/>
            <person name="Bulaeva A.G."/>
            <person name="Beletsky A.V."/>
            <person name="Mardanov A.V."/>
        </authorList>
    </citation>
    <scope>NUCLEOTIDE SEQUENCE [LARGE SCALE GENOMIC DNA]</scope>
    <source>
        <strain evidence="7 8">YE2023</strain>
    </source>
</reference>
<protein>
    <recommendedName>
        <fullName evidence="2">Nuclease SbcCD subunit D</fullName>
    </recommendedName>
</protein>
<evidence type="ECO:0000313" key="8">
    <source>
        <dbReference type="Proteomes" id="UP001560267"/>
    </source>
</evidence>
<comment type="similarity">
    <text evidence="1">Belongs to the SbcD family.</text>
</comment>
<evidence type="ECO:0000259" key="6">
    <source>
        <dbReference type="Pfam" id="PF00149"/>
    </source>
</evidence>
<dbReference type="EMBL" id="JBFSHR010000055">
    <property type="protein sequence ID" value="MEX6430477.1"/>
    <property type="molecule type" value="Genomic_DNA"/>
</dbReference>
<keyword evidence="4" id="KW-0378">Hydrolase</keyword>
<evidence type="ECO:0000256" key="3">
    <source>
        <dbReference type="ARBA" id="ARBA00022722"/>
    </source>
</evidence>
<dbReference type="Pfam" id="PF00149">
    <property type="entry name" value="Metallophos"/>
    <property type="match status" value="1"/>
</dbReference>
<keyword evidence="3" id="KW-0540">Nuclease</keyword>
<dbReference type="InterPro" id="IPR050535">
    <property type="entry name" value="DNA_Repair-Maintenance_Comp"/>
</dbReference>
<keyword evidence="8" id="KW-1185">Reference proteome</keyword>
<organism evidence="7 8">
    <name type="scientific">Ferrimicrobium acidiphilum</name>
    <dbReference type="NCBI Taxonomy" id="121039"/>
    <lineage>
        <taxon>Bacteria</taxon>
        <taxon>Bacillati</taxon>
        <taxon>Actinomycetota</taxon>
        <taxon>Acidimicrobiia</taxon>
        <taxon>Acidimicrobiales</taxon>
        <taxon>Acidimicrobiaceae</taxon>
        <taxon>Ferrimicrobium</taxon>
    </lineage>
</organism>
<dbReference type="GO" id="GO:0004527">
    <property type="term" value="F:exonuclease activity"/>
    <property type="evidence" value="ECO:0007669"/>
    <property type="project" value="UniProtKB-KW"/>
</dbReference>
<proteinExistence type="inferred from homology"/>
<dbReference type="InterPro" id="IPR041796">
    <property type="entry name" value="Mre11_N"/>
</dbReference>
<dbReference type="InterPro" id="IPR004843">
    <property type="entry name" value="Calcineurin-like_PHP"/>
</dbReference>
<dbReference type="PIRSF" id="PIRSF033093">
    <property type="entry name" value="UCP_ML1119"/>
    <property type="match status" value="1"/>
</dbReference>
<dbReference type="InterPro" id="IPR029052">
    <property type="entry name" value="Metallo-depent_PP-like"/>
</dbReference>
<dbReference type="CDD" id="cd00840">
    <property type="entry name" value="MPP_Mre11_N"/>
    <property type="match status" value="1"/>
</dbReference>